<reference evidence="2" key="1">
    <citation type="journal article" date="2022" name="bioRxiv">
        <title>Sequencing and chromosome-scale assembly of the giantPleurodeles waltlgenome.</title>
        <authorList>
            <person name="Brown T."/>
            <person name="Elewa A."/>
            <person name="Iarovenko S."/>
            <person name="Subramanian E."/>
            <person name="Araus A.J."/>
            <person name="Petzold A."/>
            <person name="Susuki M."/>
            <person name="Suzuki K.-i.T."/>
            <person name="Hayashi T."/>
            <person name="Toyoda A."/>
            <person name="Oliveira C."/>
            <person name="Osipova E."/>
            <person name="Leigh N.D."/>
            <person name="Simon A."/>
            <person name="Yun M.H."/>
        </authorList>
    </citation>
    <scope>NUCLEOTIDE SEQUENCE</scope>
    <source>
        <strain evidence="2">20211129_DDA</strain>
        <tissue evidence="2">Liver</tissue>
    </source>
</reference>
<organism evidence="2 3">
    <name type="scientific">Pleurodeles waltl</name>
    <name type="common">Iberian ribbed newt</name>
    <dbReference type="NCBI Taxonomy" id="8319"/>
    <lineage>
        <taxon>Eukaryota</taxon>
        <taxon>Metazoa</taxon>
        <taxon>Chordata</taxon>
        <taxon>Craniata</taxon>
        <taxon>Vertebrata</taxon>
        <taxon>Euteleostomi</taxon>
        <taxon>Amphibia</taxon>
        <taxon>Batrachia</taxon>
        <taxon>Caudata</taxon>
        <taxon>Salamandroidea</taxon>
        <taxon>Salamandridae</taxon>
        <taxon>Pleurodelinae</taxon>
        <taxon>Pleurodeles</taxon>
    </lineage>
</organism>
<proteinExistence type="predicted"/>
<keyword evidence="3" id="KW-1185">Reference proteome</keyword>
<name>A0AAV7WTV7_PLEWA</name>
<feature type="region of interest" description="Disordered" evidence="1">
    <location>
        <begin position="104"/>
        <end position="130"/>
    </location>
</feature>
<feature type="region of interest" description="Disordered" evidence="1">
    <location>
        <begin position="1"/>
        <end position="23"/>
    </location>
</feature>
<dbReference type="AlphaFoldDB" id="A0AAV7WTV7"/>
<accession>A0AAV7WTV7</accession>
<evidence type="ECO:0000256" key="1">
    <source>
        <dbReference type="SAM" id="MobiDB-lite"/>
    </source>
</evidence>
<evidence type="ECO:0000313" key="3">
    <source>
        <dbReference type="Proteomes" id="UP001066276"/>
    </source>
</evidence>
<dbReference type="Proteomes" id="UP001066276">
    <property type="component" value="Chromosome 1_1"/>
</dbReference>
<gene>
    <name evidence="2" type="ORF">NDU88_003742</name>
</gene>
<dbReference type="EMBL" id="JANPWB010000001">
    <property type="protein sequence ID" value="KAJ1216136.1"/>
    <property type="molecule type" value="Genomic_DNA"/>
</dbReference>
<comment type="caution">
    <text evidence="2">The sequence shown here is derived from an EMBL/GenBank/DDBJ whole genome shotgun (WGS) entry which is preliminary data.</text>
</comment>
<protein>
    <submittedName>
        <fullName evidence="2">Uncharacterized protein</fullName>
    </submittedName>
</protein>
<sequence>MWDRARARRWPQDTQGMQGQGRPTLISSVGLQQAPGPPPAIMGWNRHRTRQCTRVRHTSKVGNPFGRHLYHMLYASAACLLSEVCRPRLFREGRCRQSHTHQYCSSSGRAVPHCRDQSKRRSGGPTREDTGYVALIGPPCCRIVG</sequence>
<evidence type="ECO:0000313" key="2">
    <source>
        <dbReference type="EMBL" id="KAJ1216136.1"/>
    </source>
</evidence>